<organism evidence="2 3">
    <name type="scientific">Tolypocladium paradoxum</name>
    <dbReference type="NCBI Taxonomy" id="94208"/>
    <lineage>
        <taxon>Eukaryota</taxon>
        <taxon>Fungi</taxon>
        <taxon>Dikarya</taxon>
        <taxon>Ascomycota</taxon>
        <taxon>Pezizomycotina</taxon>
        <taxon>Sordariomycetes</taxon>
        <taxon>Hypocreomycetidae</taxon>
        <taxon>Hypocreales</taxon>
        <taxon>Ophiocordycipitaceae</taxon>
        <taxon>Tolypocladium</taxon>
    </lineage>
</organism>
<dbReference type="EMBL" id="PKSG01000277">
    <property type="protein sequence ID" value="POR37078.1"/>
    <property type="molecule type" value="Genomic_DNA"/>
</dbReference>
<gene>
    <name evidence="2" type="ORF">TPAR_02724</name>
</gene>
<keyword evidence="3" id="KW-1185">Reference proteome</keyword>
<proteinExistence type="predicted"/>
<dbReference type="PANTHER" id="PTHR33112">
    <property type="entry name" value="DOMAIN PROTEIN, PUTATIVE-RELATED"/>
    <property type="match status" value="1"/>
</dbReference>
<feature type="domain" description="Heterokaryon incompatibility" evidence="1">
    <location>
        <begin position="196"/>
        <end position="358"/>
    </location>
</feature>
<accession>A0A2S4L3S9</accession>
<reference evidence="2 3" key="1">
    <citation type="submission" date="2018-01" db="EMBL/GenBank/DDBJ databases">
        <title>Harnessing the power of phylogenomics to disentangle the directionality and signatures of interkingdom host jumping in the parasitic fungal genus Tolypocladium.</title>
        <authorList>
            <person name="Quandt C.A."/>
            <person name="Patterson W."/>
            <person name="Spatafora J.W."/>
        </authorList>
    </citation>
    <scope>NUCLEOTIDE SEQUENCE [LARGE SCALE GENOMIC DNA]</scope>
    <source>
        <strain evidence="2 3">NRBC 100945</strain>
    </source>
</reference>
<sequence length="672" mass="75574">MLKAIRSLARRRRRCGACLFALDPACEPLKVDIGGDSGAVFLMSDYHEVLYEDFVKSADRGCGRCKKIISTLGTCDVNFTTARWWPGQLSGGEARPYLELVEAHQKFELCVSTSSFSRNMSAAHPCICRGDRVAGNTGDTDALGQVAGWFAACRANHKQCNAMQGTSFQPTRLLFLGDKDARTTRLVENDTTCTGYAALSHRWSEETQRVRLERGNLAQRKQHGISLGEFPQMMRDVIHVLRQLGILYVWIDCMCIVQDDKDDWRREAATMASIYAHAELTVAATWCTSSAQSLFCDRNGDGYLAVDIADVKGQSVFFRRMLPHFTWQDIAQDWFANDDFVNPEREWPLLARGWVYQEQLLSRRMLHFSRHELLWECNEKMKCQCGWHTSQDSSVLPLASRYKQPVVSKEWSQIIKEYSKRDLTFSTDKLPALAGIAKSFSSQAAAKYLCGLWEEHLEQCFFWYLTGSARARPSGKVPTWSWASVSGNVDCWQSSIENVEFLGSDVTYYGDAYMGEVREAKIVISGPVVPATIHHGQSWYDCIKSAPASIQGDPGRLRSQGNGEAFGLKVEDQFATFQPDYQLDEPGHGFIPSGSQVWCLSFGRVTSSTRDPEKGLFDERVAVCCLVLRCVDEGESMYERIGLCQGSGPTDDTHLDLDKFLTLSQKRQLTLV</sequence>
<evidence type="ECO:0000313" key="2">
    <source>
        <dbReference type="EMBL" id="POR37078.1"/>
    </source>
</evidence>
<evidence type="ECO:0000259" key="1">
    <source>
        <dbReference type="Pfam" id="PF06985"/>
    </source>
</evidence>
<dbReference type="InterPro" id="IPR010730">
    <property type="entry name" value="HET"/>
</dbReference>
<protein>
    <recommendedName>
        <fullName evidence="1">Heterokaryon incompatibility domain-containing protein</fullName>
    </recommendedName>
</protein>
<dbReference type="Proteomes" id="UP000237481">
    <property type="component" value="Unassembled WGS sequence"/>
</dbReference>
<dbReference type="PANTHER" id="PTHR33112:SF9">
    <property type="entry name" value="HETEROKARYON INCOMPATIBILITY DOMAIN-CONTAINING PROTEIN"/>
    <property type="match status" value="1"/>
</dbReference>
<dbReference type="Pfam" id="PF06985">
    <property type="entry name" value="HET"/>
    <property type="match status" value="1"/>
</dbReference>
<name>A0A2S4L3S9_9HYPO</name>
<dbReference type="OrthoDB" id="47007at2759"/>
<dbReference type="AlphaFoldDB" id="A0A2S4L3S9"/>
<comment type="caution">
    <text evidence="2">The sequence shown here is derived from an EMBL/GenBank/DDBJ whole genome shotgun (WGS) entry which is preliminary data.</text>
</comment>
<evidence type="ECO:0000313" key="3">
    <source>
        <dbReference type="Proteomes" id="UP000237481"/>
    </source>
</evidence>